<dbReference type="PANTHER" id="PTHR12302">
    <property type="entry name" value="EBNA2 BINDING PROTEIN P100"/>
    <property type="match status" value="1"/>
</dbReference>
<feature type="domain" description="Tudor" evidence="2">
    <location>
        <begin position="953"/>
        <end position="1013"/>
    </location>
</feature>
<dbReference type="SMART" id="SM00318">
    <property type="entry name" value="SNc"/>
    <property type="match status" value="4"/>
</dbReference>
<dbReference type="InterPro" id="IPR022617">
    <property type="entry name" value="Rad60/SUMO-like_dom"/>
</dbReference>
<dbReference type="SUPFAM" id="SSF63748">
    <property type="entry name" value="Tudor/PWWP/MBT"/>
    <property type="match status" value="1"/>
</dbReference>
<dbReference type="InterPro" id="IPR035437">
    <property type="entry name" value="SNase_OB-fold_sf"/>
</dbReference>
<protein>
    <submittedName>
        <fullName evidence="4">Uncharacterized protein</fullName>
    </submittedName>
</protein>
<dbReference type="FunFam" id="2.30.30.140:FF:000018">
    <property type="entry name" value="Serine/threonine-protein kinase 31"/>
    <property type="match status" value="1"/>
</dbReference>
<feature type="domain" description="TNase-like" evidence="3">
    <location>
        <begin position="391"/>
        <end position="538"/>
    </location>
</feature>
<dbReference type="PROSITE" id="PS50830">
    <property type="entry name" value="TNASE_3"/>
    <property type="match status" value="4"/>
</dbReference>
<dbReference type="PANTHER" id="PTHR12302:SF2">
    <property type="entry name" value="STAPHYLOCOCCAL NUCLEASE DOMAIN-CONTAINING PROTEIN 1"/>
    <property type="match status" value="1"/>
</dbReference>
<dbReference type="OrthoDB" id="10023235at2759"/>
<dbReference type="GO" id="GO:0006402">
    <property type="term" value="P:mRNA catabolic process"/>
    <property type="evidence" value="ECO:0007669"/>
    <property type="project" value="TreeGrafter"/>
</dbReference>
<comment type="caution">
    <text evidence="4">The sequence shown here is derived from an EMBL/GenBank/DDBJ whole genome shotgun (WGS) entry which is preliminary data.</text>
</comment>
<proteinExistence type="predicted"/>
<dbReference type="SUPFAM" id="SSF54236">
    <property type="entry name" value="Ubiquitin-like"/>
    <property type="match status" value="2"/>
</dbReference>
<dbReference type="Proteomes" id="UP000320333">
    <property type="component" value="Unassembled WGS sequence"/>
</dbReference>
<dbReference type="InterPro" id="IPR000626">
    <property type="entry name" value="Ubiquitin-like_dom"/>
</dbReference>
<dbReference type="Pfam" id="PF11976">
    <property type="entry name" value="Rad60-SLD"/>
    <property type="match status" value="2"/>
</dbReference>
<reference evidence="4 5" key="1">
    <citation type="journal article" date="2019" name="Sci. Rep.">
        <title>Comparative genomics of chytrid fungi reveal insights into the obligate biotrophic and pathogenic lifestyle of Synchytrium endobioticum.</title>
        <authorList>
            <person name="van de Vossenberg B.T.L.H."/>
            <person name="Warris S."/>
            <person name="Nguyen H.D.T."/>
            <person name="van Gent-Pelzer M.P.E."/>
            <person name="Joly D.L."/>
            <person name="van de Geest H.C."/>
            <person name="Bonants P.J.M."/>
            <person name="Smith D.S."/>
            <person name="Levesque C.A."/>
            <person name="van der Lee T.A.J."/>
        </authorList>
    </citation>
    <scope>NUCLEOTIDE SEQUENCE [LARGE SCALE GENOMIC DNA]</scope>
    <source>
        <strain evidence="4 5">CBS 675.73</strain>
    </source>
</reference>
<dbReference type="InterPro" id="IPR002999">
    <property type="entry name" value="Tudor"/>
</dbReference>
<dbReference type="SMART" id="SM00333">
    <property type="entry name" value="TUDOR"/>
    <property type="match status" value="1"/>
</dbReference>
<evidence type="ECO:0000259" key="2">
    <source>
        <dbReference type="PROSITE" id="PS50304"/>
    </source>
</evidence>
<organism evidence="4 5">
    <name type="scientific">Chytriomyces confervae</name>
    <dbReference type="NCBI Taxonomy" id="246404"/>
    <lineage>
        <taxon>Eukaryota</taxon>
        <taxon>Fungi</taxon>
        <taxon>Fungi incertae sedis</taxon>
        <taxon>Chytridiomycota</taxon>
        <taxon>Chytridiomycota incertae sedis</taxon>
        <taxon>Chytridiomycetes</taxon>
        <taxon>Chytridiales</taxon>
        <taxon>Chytriomycetaceae</taxon>
        <taxon>Chytriomyces</taxon>
    </lineage>
</organism>
<dbReference type="Gene3D" id="2.30.30.140">
    <property type="match status" value="1"/>
</dbReference>
<dbReference type="STRING" id="246404.A0A507FNZ5"/>
<dbReference type="Pfam" id="PF00567">
    <property type="entry name" value="TUDOR"/>
    <property type="match status" value="1"/>
</dbReference>
<dbReference type="InterPro" id="IPR029071">
    <property type="entry name" value="Ubiquitin-like_domsf"/>
</dbReference>
<dbReference type="GO" id="GO:0004518">
    <property type="term" value="F:nuclease activity"/>
    <property type="evidence" value="ECO:0007669"/>
    <property type="project" value="TreeGrafter"/>
</dbReference>
<dbReference type="Pfam" id="PF00565">
    <property type="entry name" value="SNase"/>
    <property type="match status" value="4"/>
</dbReference>
<dbReference type="GO" id="GO:0005829">
    <property type="term" value="C:cytosol"/>
    <property type="evidence" value="ECO:0007669"/>
    <property type="project" value="TreeGrafter"/>
</dbReference>
<feature type="domain" description="TNase-like" evidence="3">
    <location>
        <begin position="552"/>
        <end position="692"/>
    </location>
</feature>
<dbReference type="SUPFAM" id="SSF50199">
    <property type="entry name" value="Staphylococcal nuclease"/>
    <property type="match status" value="5"/>
</dbReference>
<evidence type="ECO:0000313" key="5">
    <source>
        <dbReference type="Proteomes" id="UP000320333"/>
    </source>
</evidence>
<dbReference type="GO" id="GO:0003723">
    <property type="term" value="F:RNA binding"/>
    <property type="evidence" value="ECO:0007669"/>
    <property type="project" value="TreeGrafter"/>
</dbReference>
<feature type="domain" description="TNase-like" evidence="3">
    <location>
        <begin position="221"/>
        <end position="367"/>
    </location>
</feature>
<accession>A0A507FNZ5</accession>
<dbReference type="PROSITE" id="PS50053">
    <property type="entry name" value="UBIQUITIN_2"/>
    <property type="match status" value="1"/>
</dbReference>
<dbReference type="Gene3D" id="2.40.50.90">
    <property type="match status" value="5"/>
</dbReference>
<gene>
    <name evidence="4" type="ORF">CcCBS67573_g01422</name>
</gene>
<dbReference type="AlphaFoldDB" id="A0A507FNZ5"/>
<evidence type="ECO:0000313" key="4">
    <source>
        <dbReference type="EMBL" id="TPX77305.1"/>
    </source>
</evidence>
<dbReference type="PROSITE" id="PS50304">
    <property type="entry name" value="TUDOR"/>
    <property type="match status" value="1"/>
</dbReference>
<name>A0A507FNZ5_9FUNG</name>
<feature type="domain" description="TNase-like" evidence="3">
    <location>
        <begin position="721"/>
        <end position="878"/>
    </location>
</feature>
<dbReference type="GO" id="GO:0005634">
    <property type="term" value="C:nucleus"/>
    <property type="evidence" value="ECO:0007669"/>
    <property type="project" value="TreeGrafter"/>
</dbReference>
<evidence type="ECO:0000259" key="3">
    <source>
        <dbReference type="PROSITE" id="PS50830"/>
    </source>
</evidence>
<dbReference type="EMBL" id="QEAP01000024">
    <property type="protein sequence ID" value="TPX77305.1"/>
    <property type="molecule type" value="Genomic_DNA"/>
</dbReference>
<sequence length="1158" mass="125416">MTADVKPNLLLDKADQPKVEHITLKVKGPQGDDVEFKIKKTTVLGKVFTAYADKLGVNKTGYRFEFDGERLTEMDTPGKFDMEDGDTEGVQHINLKVLGSDGNEIGESVQLASLPYNADLYLLFASFICHPPSPHLQWHQTFSHRPLRLGTVAFAKKKAFKIKRSTQLSKLMEAYSNKTGVDSKSIRFLLDGVRLNPTDTPDSNYSRMTTANANTPSALPNTGRAFVKAVLSGDSVVLRGRPVNGPPPERILSFANIVAPRLGTAADPSKEEAGAFESREFLRKLLTGKEVAFKVEYTTTTNNRDFGSLTLAPPGVEGETNVARLLVKNGWVKVKAADGKRAPSDEQTALFELEAAAQVGSLGVWSPKITAREVSFSVTDGRAILDAHKGKPLDGIVDQVRDANTIRVVITIPSPTDASKKLHQYINVNLTGIKAPVYRVNAPNIEDLIEPFSQEAKYFVESRLLQRDVSVVLEGVSPNGTFNASLIHKVGGSIAEALLMEGYASVVSWQAAMVSGGADKLKAAEAKAKEKKLRLWKSFVAKPVGAKGASLTDYDAIVTRINGADSISVVPVSKPNSPERKLFLASVRGPPKGGSLESGYNHEAKEYLRQRLIGKTVHVTIDFVKPKEGNFDERDCATITLGETNISEALIARGLATALKHRKDDDNRAHNYDALLVAEDKAIKAAKGIHSDKEPPVYRMVDASESATKAKSFLSALQRNKTVSGVVEFASSGSRFKVWLPSQNIKITLVLGGVRTPKAARQNPNGKEGAEKSEPFGQEALDFANRRALQRDVEVSIESIDKVGGFIGSLNVPAVGAAPSTVPGAGTRSASTENFAVLLLEHGFATVHDYSASQSPQGSQLYAAEKRAQDKRTGIWSIRDPVEEARAKEAAAAASIGHDDESKEVVKEVYVSEIGNAGEIHIQTIGPDLDRLEKVMADFASYHKNSHPSLSTGPKVNDIVSGKFTADDQWYRARVREFQPDTKTYLVTFIDYGNSEPLPLSRLRALPPQFNTQHLPAQSREARLAFLTVPASGEEGGDAAYDRLREDMEGRKLVARIVGGGRTATDAVHVVLSVPAKEGGSSSSASSGGELLNLSLVADGVAYLDRAVVKQHEENVRNAGSGPKSLKKEILAGLVLAQEAARKSRFGVWRYGDFRDDE</sequence>
<evidence type="ECO:0000259" key="1">
    <source>
        <dbReference type="PROSITE" id="PS50053"/>
    </source>
</evidence>
<dbReference type="InterPro" id="IPR016071">
    <property type="entry name" value="Staphylococal_nuclease_OB-fold"/>
</dbReference>
<dbReference type="FunFam" id="2.40.50.90:FF:000002">
    <property type="entry name" value="Staphylococcal nuclease domain-containing protein"/>
    <property type="match status" value="1"/>
</dbReference>
<dbReference type="Gene3D" id="3.10.20.90">
    <property type="entry name" value="Phosphatidylinositol 3-kinase Catalytic Subunit, Chain A, domain 1"/>
    <property type="match status" value="2"/>
</dbReference>
<keyword evidence="5" id="KW-1185">Reference proteome</keyword>
<feature type="domain" description="Ubiquitin-like" evidence="1">
    <location>
        <begin position="22"/>
        <end position="87"/>
    </location>
</feature>